<dbReference type="PATRIC" id="fig|1219045.3.peg.595"/>
<name>A0A086PEA8_SPHHM</name>
<keyword evidence="1" id="KW-0175">Coiled coil</keyword>
<proteinExistence type="predicted"/>
<dbReference type="EMBL" id="JFZA02000002">
    <property type="protein sequence ID" value="KFG91726.1"/>
    <property type="molecule type" value="Genomic_DNA"/>
</dbReference>
<evidence type="ECO:0000256" key="1">
    <source>
        <dbReference type="SAM" id="Coils"/>
    </source>
</evidence>
<dbReference type="STRING" id="76947.GCA_002080435_02362"/>
<evidence type="ECO:0000313" key="3">
    <source>
        <dbReference type="Proteomes" id="UP000024284"/>
    </source>
</evidence>
<dbReference type="AlphaFoldDB" id="A0A086PEA8"/>
<organism evidence="2 3">
    <name type="scientific">Sphingobium herbicidovorans (strain ATCC 700291 / DSM 11019 / CCUG 56400 / KCTC 2939 / LMG 18315 / NBRC 16415 / MH)</name>
    <name type="common">Sphingomonas herbicidovorans</name>
    <dbReference type="NCBI Taxonomy" id="1219045"/>
    <lineage>
        <taxon>Bacteria</taxon>
        <taxon>Pseudomonadati</taxon>
        <taxon>Pseudomonadota</taxon>
        <taxon>Alphaproteobacteria</taxon>
        <taxon>Sphingomonadales</taxon>
        <taxon>Sphingomonadaceae</taxon>
        <taxon>Sphingobium</taxon>
    </lineage>
</organism>
<evidence type="ECO:0000313" key="2">
    <source>
        <dbReference type="EMBL" id="KFG91726.1"/>
    </source>
</evidence>
<evidence type="ECO:0008006" key="4">
    <source>
        <dbReference type="Google" id="ProtNLM"/>
    </source>
</evidence>
<reference evidence="2" key="1">
    <citation type="submission" date="2014-08" db="EMBL/GenBank/DDBJ databases">
        <title>Draft genome sequences of Sphingobium herbicidovorans.</title>
        <authorList>
            <person name="Gan H.M."/>
            <person name="Gan H.Y."/>
            <person name="Savka M.A."/>
        </authorList>
    </citation>
    <scope>NUCLEOTIDE SEQUENCE [LARGE SCALE GENOMIC DNA]</scope>
    <source>
        <strain evidence="2">NBRC 16415</strain>
    </source>
</reference>
<protein>
    <recommendedName>
        <fullName evidence="4">Lipoprotein</fullName>
    </recommendedName>
</protein>
<accession>A0A086PEA8</accession>
<dbReference type="PROSITE" id="PS51257">
    <property type="entry name" value="PROKAR_LIPOPROTEIN"/>
    <property type="match status" value="1"/>
</dbReference>
<feature type="coiled-coil region" evidence="1">
    <location>
        <begin position="122"/>
        <end position="149"/>
    </location>
</feature>
<dbReference type="Proteomes" id="UP000024284">
    <property type="component" value="Unassembled WGS sequence"/>
</dbReference>
<gene>
    <name evidence="2" type="ORF">BV98_000584</name>
</gene>
<sequence>MISEPRMGEIMRFAVLAMLWAVGSCSMPENEAVKACEDFILTKLRSPSTYKRIEASGSLVPFDKPETFTAVVEYDAANAYGTPIRDRQVCVFGLKDGKPDTSRYYDFDSDFSGKGKDVDQAVRESNAAADAAMRAADNAERAAIEAMNNAEDLLD</sequence>
<keyword evidence="3" id="KW-1185">Reference proteome</keyword>
<comment type="caution">
    <text evidence="2">The sequence shown here is derived from an EMBL/GenBank/DDBJ whole genome shotgun (WGS) entry which is preliminary data.</text>
</comment>